<dbReference type="EMBL" id="JADOES010000032">
    <property type="protein sequence ID" value="MBT9316764.1"/>
    <property type="molecule type" value="Genomic_DNA"/>
</dbReference>
<gene>
    <name evidence="2" type="ORF">IXB50_15155</name>
</gene>
<name>A0A947GJR4_9CYAN</name>
<feature type="domain" description="Glycosyltransferase 2-like" evidence="1">
    <location>
        <begin position="10"/>
        <end position="110"/>
    </location>
</feature>
<protein>
    <submittedName>
        <fullName evidence="2">Glycosyltransferase</fullName>
    </submittedName>
</protein>
<proteinExistence type="predicted"/>
<organism evidence="2 3">
    <name type="scientific">Leptothoe spongobia TAU-MAC 1115</name>
    <dbReference type="NCBI Taxonomy" id="1967444"/>
    <lineage>
        <taxon>Bacteria</taxon>
        <taxon>Bacillati</taxon>
        <taxon>Cyanobacteriota</taxon>
        <taxon>Cyanophyceae</taxon>
        <taxon>Nodosilineales</taxon>
        <taxon>Cymatolegaceae</taxon>
        <taxon>Leptothoe</taxon>
        <taxon>Leptothoe spongobia</taxon>
    </lineage>
</organism>
<dbReference type="AlphaFoldDB" id="A0A947GJR4"/>
<dbReference type="InterPro" id="IPR029044">
    <property type="entry name" value="Nucleotide-diphossugar_trans"/>
</dbReference>
<dbReference type="Proteomes" id="UP000717364">
    <property type="component" value="Unassembled WGS sequence"/>
</dbReference>
<dbReference type="InterPro" id="IPR001173">
    <property type="entry name" value="Glyco_trans_2-like"/>
</dbReference>
<dbReference type="Gene3D" id="3.90.550.10">
    <property type="entry name" value="Spore Coat Polysaccharide Biosynthesis Protein SpsA, Chain A"/>
    <property type="match status" value="1"/>
</dbReference>
<reference evidence="2" key="2">
    <citation type="journal article" date="2021" name="Mar. Drugs">
        <title>Genome Reduction and Secondary Metabolism of the Marine Sponge-Associated Cyanobacterium Leptothoe.</title>
        <authorList>
            <person name="Konstantinou D."/>
            <person name="Popin R.V."/>
            <person name="Fewer D.P."/>
            <person name="Sivonen K."/>
            <person name="Gkelis S."/>
        </authorList>
    </citation>
    <scope>NUCLEOTIDE SEQUENCE</scope>
    <source>
        <strain evidence="2">TAU-MAC 1115</strain>
    </source>
</reference>
<evidence type="ECO:0000313" key="2">
    <source>
        <dbReference type="EMBL" id="MBT9316764.1"/>
    </source>
</evidence>
<evidence type="ECO:0000313" key="3">
    <source>
        <dbReference type="Proteomes" id="UP000717364"/>
    </source>
</evidence>
<accession>A0A947GJR4</accession>
<dbReference type="Pfam" id="PF00535">
    <property type="entry name" value="Glycos_transf_2"/>
    <property type="match status" value="1"/>
</dbReference>
<reference evidence="2" key="1">
    <citation type="submission" date="2020-11" db="EMBL/GenBank/DDBJ databases">
        <authorList>
            <person name="Konstantinou D."/>
            <person name="Gkelis S."/>
            <person name="Popin R."/>
            <person name="Fewer D."/>
            <person name="Sivonen K."/>
        </authorList>
    </citation>
    <scope>NUCLEOTIDE SEQUENCE</scope>
    <source>
        <strain evidence="2">TAU-MAC 1115</strain>
    </source>
</reference>
<dbReference type="SUPFAM" id="SSF53448">
    <property type="entry name" value="Nucleotide-diphospho-sugar transferases"/>
    <property type="match status" value="1"/>
</dbReference>
<sequence>MKMYKILAYITAYCDKNALDACLHGISNQSYPVDRVFILDNSPEPLIISDVSCLPLTVKNAQENLGIAFGISEALELAVKGKYDFLWMFDQDSIPAPDCLERLILTFDENVNKKCLSIGIISPTPIDSRTGEIIQPAVFKGDHFEGFPVDNFNSPYQCDSPITSGSLLAVYTADSVAPPDIRLFIDGVDLDYGLRLKNGDYQNIVVPNAILQHTFGTPVELCLFGVNKIFQRYSALRYYYICRNHTYLELSFSKGFYKFTCVLRRLQFLGSQFVWIPMIETENKLQKIWACLRGTYYGLMGDLDQQFSSRYNVLSYFKQSEI</sequence>
<comment type="caution">
    <text evidence="2">The sequence shown here is derived from an EMBL/GenBank/DDBJ whole genome shotgun (WGS) entry which is preliminary data.</text>
</comment>
<keyword evidence="3" id="KW-1185">Reference proteome</keyword>
<evidence type="ECO:0000259" key="1">
    <source>
        <dbReference type="Pfam" id="PF00535"/>
    </source>
</evidence>